<dbReference type="PROSITE" id="PS50966">
    <property type="entry name" value="ZF_SWIM"/>
    <property type="match status" value="1"/>
</dbReference>
<dbReference type="Proteomes" id="UP000321464">
    <property type="component" value="Unassembled WGS sequence"/>
</dbReference>
<name>A0A512ARB4_9SPHN</name>
<keyword evidence="1" id="KW-0863">Zinc-finger</keyword>
<reference evidence="3 4" key="1">
    <citation type="submission" date="2019-07" db="EMBL/GenBank/DDBJ databases">
        <title>Whole genome shotgun sequence of Novosphingobium sediminis NBRC 106119.</title>
        <authorList>
            <person name="Hosoyama A."/>
            <person name="Uohara A."/>
            <person name="Ohji S."/>
            <person name="Ichikawa N."/>
        </authorList>
    </citation>
    <scope>NUCLEOTIDE SEQUENCE [LARGE SCALE GENOMIC DNA]</scope>
    <source>
        <strain evidence="3 4">NBRC 106119</strain>
    </source>
</reference>
<organism evidence="3 4">
    <name type="scientific">Novosphingobium sediminis</name>
    <dbReference type="NCBI Taxonomy" id="707214"/>
    <lineage>
        <taxon>Bacteria</taxon>
        <taxon>Pseudomonadati</taxon>
        <taxon>Pseudomonadota</taxon>
        <taxon>Alphaproteobacteria</taxon>
        <taxon>Sphingomonadales</taxon>
        <taxon>Sphingomonadaceae</taxon>
        <taxon>Novosphingobium</taxon>
    </lineage>
</organism>
<gene>
    <name evidence="3" type="ORF">NSE01_40580</name>
</gene>
<dbReference type="AlphaFoldDB" id="A0A512ARB4"/>
<keyword evidence="1" id="KW-0479">Metal-binding</keyword>
<proteinExistence type="predicted"/>
<protein>
    <recommendedName>
        <fullName evidence="2">SWIM-type domain-containing protein</fullName>
    </recommendedName>
</protein>
<dbReference type="OrthoDB" id="9816340at2"/>
<evidence type="ECO:0000256" key="1">
    <source>
        <dbReference type="PROSITE-ProRule" id="PRU00325"/>
    </source>
</evidence>
<sequence length="467" mass="50355">MSLSLEKIERLAPDQASLSAAKKLLKPAGWPTLEEDGAGLIWGECQGSGATPYRIAVTEADAGYKCTCPSRKFPCKHSLALMWMRADGNVAFNRGTPPQWVNDWLGRRRGPAVGKPQVDSAAETARPSIAALATEEAQEANDPAALARAEAQRARNREKREELVAAGIGAMDQWIADQLERGLGGFDQRAAQDCATLAKRLVDAKAGGLANRIAMLPAQLFGLDEQHRPLAAARALSAAYLIGQAYTRQDSLPDLLRSDVRQMMGWSVTREALLDDPAALKMAGVWRVLAARDEVQPDRLRRIETWLERVGDDPVHAVLIDYIPVGGGASGNMYMPGELLDAELAFYPSPVPLRAQIAAHRGTRPADEHWQCVNRPLPSAIAAWRRALSDKPWLGDYPLAASDVAVRSAGEALYAVSSDITLPIAAASAEAAWPLCEAGELALFGLWDGSALTPLLAQTRLGEWVAP</sequence>
<feature type="domain" description="SWIM-type" evidence="2">
    <location>
        <begin position="53"/>
        <end position="86"/>
    </location>
</feature>
<dbReference type="InterPro" id="IPR007527">
    <property type="entry name" value="Znf_SWIM"/>
</dbReference>
<evidence type="ECO:0000259" key="2">
    <source>
        <dbReference type="PROSITE" id="PS50966"/>
    </source>
</evidence>
<comment type="caution">
    <text evidence="3">The sequence shown here is derived from an EMBL/GenBank/DDBJ whole genome shotgun (WGS) entry which is preliminary data.</text>
</comment>
<evidence type="ECO:0000313" key="3">
    <source>
        <dbReference type="EMBL" id="GEO02226.1"/>
    </source>
</evidence>
<dbReference type="Pfam" id="PF04434">
    <property type="entry name" value="SWIM"/>
    <property type="match status" value="1"/>
</dbReference>
<keyword evidence="4" id="KW-1185">Reference proteome</keyword>
<evidence type="ECO:0000313" key="4">
    <source>
        <dbReference type="Proteomes" id="UP000321464"/>
    </source>
</evidence>
<dbReference type="GO" id="GO:0008270">
    <property type="term" value="F:zinc ion binding"/>
    <property type="evidence" value="ECO:0007669"/>
    <property type="project" value="UniProtKB-KW"/>
</dbReference>
<keyword evidence="1" id="KW-0862">Zinc</keyword>
<dbReference type="EMBL" id="BJYR01000040">
    <property type="protein sequence ID" value="GEO02226.1"/>
    <property type="molecule type" value="Genomic_DNA"/>
</dbReference>
<accession>A0A512ARB4</accession>